<proteinExistence type="predicted"/>
<comment type="caution">
    <text evidence="2">The sequence shown here is derived from an EMBL/GenBank/DDBJ whole genome shotgun (WGS) entry which is preliminary data.</text>
</comment>
<dbReference type="Proteomes" id="UP000801492">
    <property type="component" value="Unassembled WGS sequence"/>
</dbReference>
<organism evidence="2 3">
    <name type="scientific">Ignelater luminosus</name>
    <name type="common">Cucubano</name>
    <name type="synonym">Pyrophorus luminosus</name>
    <dbReference type="NCBI Taxonomy" id="2038154"/>
    <lineage>
        <taxon>Eukaryota</taxon>
        <taxon>Metazoa</taxon>
        <taxon>Ecdysozoa</taxon>
        <taxon>Arthropoda</taxon>
        <taxon>Hexapoda</taxon>
        <taxon>Insecta</taxon>
        <taxon>Pterygota</taxon>
        <taxon>Neoptera</taxon>
        <taxon>Endopterygota</taxon>
        <taxon>Coleoptera</taxon>
        <taxon>Polyphaga</taxon>
        <taxon>Elateriformia</taxon>
        <taxon>Elateroidea</taxon>
        <taxon>Elateridae</taxon>
        <taxon>Agrypninae</taxon>
        <taxon>Pyrophorini</taxon>
        <taxon>Ignelater</taxon>
    </lineage>
</organism>
<accession>A0A8K0CGF4</accession>
<name>A0A8K0CGF4_IGNLU</name>
<gene>
    <name evidence="2" type="ORF">ILUMI_20997</name>
</gene>
<evidence type="ECO:0000313" key="2">
    <source>
        <dbReference type="EMBL" id="KAF2885171.1"/>
    </source>
</evidence>
<dbReference type="AlphaFoldDB" id="A0A8K0CGF4"/>
<evidence type="ECO:0000256" key="1">
    <source>
        <dbReference type="SAM" id="MobiDB-lite"/>
    </source>
</evidence>
<dbReference type="EMBL" id="VTPC01090022">
    <property type="protein sequence ID" value="KAF2885171.1"/>
    <property type="molecule type" value="Genomic_DNA"/>
</dbReference>
<feature type="compositionally biased region" description="Low complexity" evidence="1">
    <location>
        <begin position="139"/>
        <end position="149"/>
    </location>
</feature>
<feature type="region of interest" description="Disordered" evidence="1">
    <location>
        <begin position="134"/>
        <end position="176"/>
    </location>
</feature>
<protein>
    <submittedName>
        <fullName evidence="2">Uncharacterized protein</fullName>
    </submittedName>
</protein>
<evidence type="ECO:0000313" key="3">
    <source>
        <dbReference type="Proteomes" id="UP000801492"/>
    </source>
</evidence>
<keyword evidence="3" id="KW-1185">Reference proteome</keyword>
<sequence>MALGSNLRTNKILSLALAQKAISPDNNNGTNHVTIHSNNSVVKYQNHVQTTNNFPIEINTVDNVDNFPTEVNISLANNALSNNVQLSDIMVFPFKELVTLNEANGKVIEHVGNQCVGTENTLDGNKDFGEEYDEEIPLDSQSLDSGSSYDSDDKEDNASNDEDTPKEKGRSSSCKNAAKETASLEKLVLTMDLQSILLCPKTLTSAMYYKQKLQFHNFTIYELNRCEVSLYVWHEASEGDGLFSYAKVIESTIGVVVWVLSLMRTRDPPQPAPIGLRMEQVVVPPIFHVSPDTAGMKAYAINSKSKEGRFRNIKKSPGYPSSVIGVVYHRDILNCQETNPLEWGWKKGSSGLIPIIMIKDATPESLLKVVLVPVRKVAVDYAAAESQVCIAHLRQCARGAS</sequence>
<reference evidence="2" key="1">
    <citation type="submission" date="2019-08" db="EMBL/GenBank/DDBJ databases">
        <title>The genome of the North American firefly Photinus pyralis.</title>
        <authorList>
            <consortium name="Photinus pyralis genome working group"/>
            <person name="Fallon T.R."/>
            <person name="Sander Lower S.E."/>
            <person name="Weng J.-K."/>
        </authorList>
    </citation>
    <scope>NUCLEOTIDE SEQUENCE</scope>
    <source>
        <strain evidence="2">TRF0915ILg1</strain>
        <tissue evidence="2">Whole body</tissue>
    </source>
</reference>
<feature type="compositionally biased region" description="Acidic residues" evidence="1">
    <location>
        <begin position="150"/>
        <end position="162"/>
    </location>
</feature>